<reference evidence="2" key="1">
    <citation type="submission" date="2023-07" db="EMBL/GenBank/DDBJ databases">
        <authorList>
            <consortium name="AG Swart"/>
            <person name="Singh M."/>
            <person name="Singh A."/>
            <person name="Seah K."/>
            <person name="Emmerich C."/>
        </authorList>
    </citation>
    <scope>NUCLEOTIDE SEQUENCE</scope>
    <source>
        <strain evidence="2">DP1</strain>
    </source>
</reference>
<dbReference type="AlphaFoldDB" id="A0AAD2D781"/>
<feature type="compositionally biased region" description="Polar residues" evidence="1">
    <location>
        <begin position="143"/>
        <end position="161"/>
    </location>
</feature>
<accession>A0AAD2D781</accession>
<keyword evidence="3" id="KW-1185">Reference proteome</keyword>
<dbReference type="Proteomes" id="UP001295684">
    <property type="component" value="Unassembled WGS sequence"/>
</dbReference>
<organism evidence="2 3">
    <name type="scientific">Euplotes crassus</name>
    <dbReference type="NCBI Taxonomy" id="5936"/>
    <lineage>
        <taxon>Eukaryota</taxon>
        <taxon>Sar</taxon>
        <taxon>Alveolata</taxon>
        <taxon>Ciliophora</taxon>
        <taxon>Intramacronucleata</taxon>
        <taxon>Spirotrichea</taxon>
        <taxon>Hypotrichia</taxon>
        <taxon>Euplotida</taxon>
        <taxon>Euplotidae</taxon>
        <taxon>Moneuplotes</taxon>
    </lineage>
</organism>
<sequence length="591" mass="67899">MEKKEAFDNIYESKPYTSPKLNEKEKTIINIKVEGISSVSSQEEIDQVDHCNGMFDTLSKKIPDIEIKSRVNPDNQKWKPRSKSILITNTFIRNTQKSENPSKTLYSQKSIGREQRVPNLALQNLKPCFPAQSSSKKEAYSGMESSGSSQVRVNQYSVDQSTGTRVSKERLKLKTLQMRSTEFLQKCSNVIKIPSISRIKLNRQFSKELTDNKGITNPKLLHKMDNSIKVIREKTRKIKSINFVNKPDAQRRVSIQSFMGRRNLTTLPRNLTKNFKSNIYTKHEKEKSLEDDFSIGAKEEITEGDSLIASNISWPNILQTVITSILNKDDKIKPKQALDETNIGCLLNLGPECSNESVSLFDDLSLEDLTLRWAQYQIQQARVSLCKKIQDLKYHYTNNSNPFEKASIDENIKNVTKLADFCKAQEMYSFRDLENLPELVLCIFYQVGLKKLTKVLSKTAPVKCHCSHICPHKMDQFSPICIDDILNIDSMREKSLLFQKISYPDLRKTSKSLCFDSESIDIERFCVILKSVCIRKSTSVPTSKHLFMKLLFLLLSPEYCKLPKMSTSRLRKNNGERSLKSYILSWFSKNL</sequence>
<protein>
    <submittedName>
        <fullName evidence="2">Uncharacterized protein</fullName>
    </submittedName>
</protein>
<dbReference type="EMBL" id="CAMPGE010025559">
    <property type="protein sequence ID" value="CAI2383302.1"/>
    <property type="molecule type" value="Genomic_DNA"/>
</dbReference>
<name>A0AAD2D781_EUPCR</name>
<gene>
    <name evidence="2" type="ORF">ECRASSUSDP1_LOCUS24799</name>
</gene>
<evidence type="ECO:0000313" key="2">
    <source>
        <dbReference type="EMBL" id="CAI2383302.1"/>
    </source>
</evidence>
<proteinExistence type="predicted"/>
<evidence type="ECO:0000313" key="3">
    <source>
        <dbReference type="Proteomes" id="UP001295684"/>
    </source>
</evidence>
<feature type="region of interest" description="Disordered" evidence="1">
    <location>
        <begin position="132"/>
        <end position="161"/>
    </location>
</feature>
<evidence type="ECO:0000256" key="1">
    <source>
        <dbReference type="SAM" id="MobiDB-lite"/>
    </source>
</evidence>
<comment type="caution">
    <text evidence="2">The sequence shown here is derived from an EMBL/GenBank/DDBJ whole genome shotgun (WGS) entry which is preliminary data.</text>
</comment>